<gene>
    <name evidence="1" type="ORF">D1010_15745</name>
</gene>
<dbReference type="AlphaFoldDB" id="A0A510TVT0"/>
<evidence type="ECO:0000313" key="1">
    <source>
        <dbReference type="EMBL" id="QFR24709.1"/>
    </source>
</evidence>
<organism evidence="1 2">
    <name type="scientific">Schleiferilactobacillus harbinensis</name>
    <dbReference type="NCBI Taxonomy" id="304207"/>
    <lineage>
        <taxon>Bacteria</taxon>
        <taxon>Bacillati</taxon>
        <taxon>Bacillota</taxon>
        <taxon>Bacilli</taxon>
        <taxon>Lactobacillales</taxon>
        <taxon>Lactobacillaceae</taxon>
        <taxon>Schleiferilactobacillus</taxon>
    </lineage>
</organism>
<dbReference type="KEGG" id="lhb:D1010_15745"/>
<evidence type="ECO:0000313" key="2">
    <source>
        <dbReference type="Proteomes" id="UP000326779"/>
    </source>
</evidence>
<dbReference type="Gene3D" id="3.10.450.620">
    <property type="entry name" value="JHP933, nucleotidyltransferase-like core domain"/>
    <property type="match status" value="1"/>
</dbReference>
<name>A0A510TVT0_9LACO</name>
<sequence>MTPQQITSRINAEAVAHGASKESYQILYRLQELLRQLANSKYRDAFILKGGFELSTVMGAKLRTTTDLDITINGHSLDSATLKKMFTEVFETAQGPVHFSILKIEDHKMPQNQYPGAVIHLVGIMGETHQMLSIDVSTGDVVYPQPIEFIHHSIIDAGDIVRIKAFPQTQILADKLVTIYVKNVRNSRVKDLYDIHVIYTLIGGDIQLAELAKAFQKTASFKGIAEPTLTNGLALIDYYRTSVLMNSSWKGYSRKHDYARTTNLDQVLSTTAQLLAAVFDEIGKK</sequence>
<dbReference type="InterPro" id="IPR014942">
    <property type="entry name" value="AbiEii"/>
</dbReference>
<dbReference type="GO" id="GO:0016740">
    <property type="term" value="F:transferase activity"/>
    <property type="evidence" value="ECO:0007669"/>
    <property type="project" value="UniProtKB-KW"/>
</dbReference>
<dbReference type="Proteomes" id="UP000326779">
    <property type="component" value="Chromosome"/>
</dbReference>
<protein>
    <submittedName>
        <fullName evidence="1">Nucleotidyl transferase AbiEii/AbiGii toxin family protein</fullName>
    </submittedName>
</protein>
<proteinExistence type="predicted"/>
<dbReference type="EMBL" id="CP045143">
    <property type="protein sequence ID" value="QFR24709.1"/>
    <property type="molecule type" value="Genomic_DNA"/>
</dbReference>
<dbReference type="RefSeq" id="WP_146994153.1">
    <property type="nucleotide sequence ID" value="NZ_BJTX01000013.1"/>
</dbReference>
<dbReference type="Pfam" id="PF08843">
    <property type="entry name" value="AbiEii"/>
    <property type="match status" value="1"/>
</dbReference>
<reference evidence="1 2" key="1">
    <citation type="submission" date="2019-10" db="EMBL/GenBank/DDBJ databases">
        <title>The completed genome of Lactobacillus harbinensis M1.</title>
        <authorList>
            <person name="Zheng Y."/>
        </authorList>
    </citation>
    <scope>NUCLEOTIDE SEQUENCE [LARGE SCALE GENOMIC DNA]</scope>
    <source>
        <strain evidence="1 2">M1</strain>
    </source>
</reference>
<accession>A0A510TVT0</accession>
<keyword evidence="1" id="KW-0808">Transferase</keyword>